<evidence type="ECO:0000313" key="8">
    <source>
        <dbReference type="EMBL" id="RCV92965.1"/>
    </source>
</evidence>
<keyword evidence="9" id="KW-1185">Reference proteome</keyword>
<evidence type="ECO:0000256" key="5">
    <source>
        <dbReference type="ARBA" id="ARBA00022692"/>
    </source>
</evidence>
<dbReference type="Pfam" id="PF02321">
    <property type="entry name" value="OEP"/>
    <property type="match status" value="2"/>
</dbReference>
<dbReference type="Gene3D" id="1.20.1600.10">
    <property type="entry name" value="Outer membrane efflux proteins (OEP)"/>
    <property type="match status" value="1"/>
</dbReference>
<comment type="subcellular location">
    <subcellularLocation>
        <location evidence="1">Cell outer membrane</location>
    </subcellularLocation>
</comment>
<evidence type="ECO:0000256" key="3">
    <source>
        <dbReference type="ARBA" id="ARBA00022448"/>
    </source>
</evidence>
<dbReference type="GO" id="GO:1990281">
    <property type="term" value="C:efflux pump complex"/>
    <property type="evidence" value="ECO:0007669"/>
    <property type="project" value="TreeGrafter"/>
</dbReference>
<dbReference type="SUPFAM" id="SSF56954">
    <property type="entry name" value="Outer membrane efflux proteins (OEP)"/>
    <property type="match status" value="1"/>
</dbReference>
<proteinExistence type="inferred from homology"/>
<accession>A0A368U7K7</accession>
<dbReference type="AlphaFoldDB" id="A0A368U7K7"/>
<evidence type="ECO:0000256" key="4">
    <source>
        <dbReference type="ARBA" id="ARBA00022452"/>
    </source>
</evidence>
<dbReference type="NCBIfam" id="TIGR01844">
    <property type="entry name" value="type_I_sec_TolC"/>
    <property type="match status" value="1"/>
</dbReference>
<evidence type="ECO:0000256" key="6">
    <source>
        <dbReference type="ARBA" id="ARBA00023136"/>
    </source>
</evidence>
<dbReference type="PANTHER" id="PTHR30026:SF20">
    <property type="entry name" value="OUTER MEMBRANE PROTEIN TOLC"/>
    <property type="match status" value="1"/>
</dbReference>
<name>A0A368U7K7_9GAMM</name>
<dbReference type="OrthoDB" id="9813458at2"/>
<dbReference type="InterPro" id="IPR003423">
    <property type="entry name" value="OMP_efflux"/>
</dbReference>
<dbReference type="RefSeq" id="WP_114485900.1">
    <property type="nucleotide sequence ID" value="NZ_CBCSHM010000013.1"/>
</dbReference>
<dbReference type="PANTHER" id="PTHR30026">
    <property type="entry name" value="OUTER MEMBRANE PROTEIN TOLC"/>
    <property type="match status" value="1"/>
</dbReference>
<dbReference type="GO" id="GO:0009279">
    <property type="term" value="C:cell outer membrane"/>
    <property type="evidence" value="ECO:0007669"/>
    <property type="project" value="UniProtKB-SubCell"/>
</dbReference>
<evidence type="ECO:0000256" key="1">
    <source>
        <dbReference type="ARBA" id="ARBA00004442"/>
    </source>
</evidence>
<organism evidence="8 9">
    <name type="scientific">Vreelandella rituensis</name>
    <dbReference type="NCBI Taxonomy" id="2282306"/>
    <lineage>
        <taxon>Bacteria</taxon>
        <taxon>Pseudomonadati</taxon>
        <taxon>Pseudomonadota</taxon>
        <taxon>Gammaproteobacteria</taxon>
        <taxon>Oceanospirillales</taxon>
        <taxon>Halomonadaceae</taxon>
        <taxon>Vreelandella</taxon>
    </lineage>
</organism>
<comment type="similarity">
    <text evidence="2">Belongs to the outer membrane factor (OMF) (TC 1.B.17) family.</text>
</comment>
<evidence type="ECO:0000313" key="9">
    <source>
        <dbReference type="Proteomes" id="UP000253204"/>
    </source>
</evidence>
<keyword evidence="4" id="KW-1134">Transmembrane beta strand</keyword>
<reference evidence="8 9" key="1">
    <citation type="submission" date="2018-07" db="EMBL/GenBank/DDBJ databases">
        <title>Halomonas rutogse sp. nov., isolated from Lake TangqianCo on Tibetan Plateau.</title>
        <authorList>
            <person name="Lu H."/>
            <person name="Xing P."/>
            <person name="Wu Q."/>
        </authorList>
    </citation>
    <scope>NUCLEOTIDE SEQUENCE [LARGE SCALE GENOMIC DNA]</scope>
    <source>
        <strain evidence="8 9">TQ8S</strain>
    </source>
</reference>
<dbReference type="InterPro" id="IPR010130">
    <property type="entry name" value="T1SS_OMP_TolC"/>
</dbReference>
<dbReference type="Proteomes" id="UP000253204">
    <property type="component" value="Unassembled WGS sequence"/>
</dbReference>
<keyword evidence="3" id="KW-0813">Transport</keyword>
<comment type="caution">
    <text evidence="8">The sequence shown here is derived from an EMBL/GenBank/DDBJ whole genome shotgun (WGS) entry which is preliminary data.</text>
</comment>
<dbReference type="GO" id="GO:0015288">
    <property type="term" value="F:porin activity"/>
    <property type="evidence" value="ECO:0007669"/>
    <property type="project" value="TreeGrafter"/>
</dbReference>
<dbReference type="EMBL" id="QPIJ01000007">
    <property type="protein sequence ID" value="RCV92965.1"/>
    <property type="molecule type" value="Genomic_DNA"/>
</dbReference>
<keyword evidence="7" id="KW-0998">Cell outer membrane</keyword>
<dbReference type="InterPro" id="IPR051906">
    <property type="entry name" value="TolC-like"/>
</dbReference>
<keyword evidence="6" id="KW-0472">Membrane</keyword>
<evidence type="ECO:0000256" key="2">
    <source>
        <dbReference type="ARBA" id="ARBA00007613"/>
    </source>
</evidence>
<evidence type="ECO:0000256" key="7">
    <source>
        <dbReference type="ARBA" id="ARBA00023237"/>
    </source>
</evidence>
<keyword evidence="5" id="KW-0812">Transmembrane</keyword>
<protein>
    <submittedName>
        <fullName evidence="8">Type I secretion protein TolC</fullName>
    </submittedName>
</protein>
<sequence length="512" mass="56564">MLRSVSSPAAATTNGRFLRRGLLPALIAMTWVTPAFAADLLTIARDALNNNSELGSVRAQSQSVEAGLDVQRGDLLPQVNLRGNAAHTRQFESQTQSSTGGGADFGNLDESQRQILQALRNNSSASVNEDNVNSVSFTLEATQALFDAIDRREVERSEREIDQQVYVLAATEQQVLINVSSAYFDILRAYDVLEARLAQERAIGRQLEQAREQFEVGLIAITEVEEAQARFDQSRAIRIAAESDLQVSFEALERLTGKRYSSIEALDEEFPVVLPTPAGRDLWVEMAITNNPLILAEQAGVEVSKSSVNIAKALRLPSVDAFASYQYADNDADGIQGHDATGELGVKLDWPIYTGGSTQASIRQSTYRLEASQFDFEAQRRETVQQVRSLYTQVSNDVSTVEARQQAIVSNRSALDATRAGYEVGTRNIVDVLNAEQNLYNAFSDYAQARYDYVINLLSLHQQSGILDVEVINELNDWLRGDSITFTLPEDSAEKRSDSVTNIGNRPRLDDR</sequence>
<dbReference type="GO" id="GO:0015562">
    <property type="term" value="F:efflux transmembrane transporter activity"/>
    <property type="evidence" value="ECO:0007669"/>
    <property type="project" value="InterPro"/>
</dbReference>
<gene>
    <name evidence="8" type="ORF">DU506_05335</name>
</gene>